<dbReference type="EMBL" id="JBHPKH010000020">
    <property type="protein sequence ID" value="MFC1572545.1"/>
    <property type="molecule type" value="Genomic_DNA"/>
</dbReference>
<dbReference type="Pfam" id="PF09932">
    <property type="entry name" value="DUF2164"/>
    <property type="match status" value="1"/>
</dbReference>
<accession>A0ABV6YJN1</accession>
<comment type="caution">
    <text evidence="1">The sequence shown here is derived from an EMBL/GenBank/DDBJ whole genome shotgun (WGS) entry which is preliminary data.</text>
</comment>
<name>A0ABV6YJN1_UNCEI</name>
<reference evidence="1 2" key="1">
    <citation type="submission" date="2024-09" db="EMBL/GenBank/DDBJ databases">
        <authorList>
            <person name="D'Angelo T."/>
        </authorList>
    </citation>
    <scope>NUCLEOTIDE SEQUENCE [LARGE SCALE GENOMIC DNA]</scope>
    <source>
        <strain evidence="1">SAG AM-320-E07</strain>
    </source>
</reference>
<gene>
    <name evidence="1" type="ORF">ACFL6M_02995</name>
</gene>
<organism evidence="1 2">
    <name type="scientific">Eiseniibacteriota bacterium</name>
    <dbReference type="NCBI Taxonomy" id="2212470"/>
    <lineage>
        <taxon>Bacteria</taxon>
        <taxon>Candidatus Eiseniibacteriota</taxon>
    </lineage>
</organism>
<keyword evidence="2" id="KW-1185">Reference proteome</keyword>
<evidence type="ECO:0000313" key="1">
    <source>
        <dbReference type="EMBL" id="MFC1572545.1"/>
    </source>
</evidence>
<sequence>MIELQREASKELKLSIQRFFREQMDDDIGDLKAELFLDFCLKEICPTVYNRAVRDAQAYFQERTADLDGSCYEPERVYWEKK</sequence>
<dbReference type="Proteomes" id="UP001593833">
    <property type="component" value="Unassembled WGS sequence"/>
</dbReference>
<proteinExistence type="predicted"/>
<evidence type="ECO:0000313" key="2">
    <source>
        <dbReference type="Proteomes" id="UP001593833"/>
    </source>
</evidence>
<protein>
    <submittedName>
        <fullName evidence="1">DUF2164 domain-containing protein</fullName>
    </submittedName>
</protein>
<dbReference type="InterPro" id="IPR018680">
    <property type="entry name" value="DUF2164"/>
</dbReference>